<gene>
    <name evidence="1" type="ORF">S12H4_04036</name>
</gene>
<protein>
    <submittedName>
        <fullName evidence="1">Uncharacterized protein</fullName>
    </submittedName>
</protein>
<accession>X1QV87</accession>
<feature type="non-terminal residue" evidence="1">
    <location>
        <position position="1"/>
    </location>
</feature>
<reference evidence="1" key="1">
    <citation type="journal article" date="2014" name="Front. Microbiol.">
        <title>High frequency of phylogenetically diverse reductive dehalogenase-homologous genes in deep subseafloor sedimentary metagenomes.</title>
        <authorList>
            <person name="Kawai M."/>
            <person name="Futagami T."/>
            <person name="Toyoda A."/>
            <person name="Takaki Y."/>
            <person name="Nishi S."/>
            <person name="Hori S."/>
            <person name="Arai W."/>
            <person name="Tsubouchi T."/>
            <person name="Morono Y."/>
            <person name="Uchiyama I."/>
            <person name="Ito T."/>
            <person name="Fujiyama A."/>
            <person name="Inagaki F."/>
            <person name="Takami H."/>
        </authorList>
    </citation>
    <scope>NUCLEOTIDE SEQUENCE</scope>
    <source>
        <strain evidence="1">Expedition CK06-06</strain>
    </source>
</reference>
<dbReference type="EMBL" id="BARW01001197">
    <property type="protein sequence ID" value="GAI72452.1"/>
    <property type="molecule type" value="Genomic_DNA"/>
</dbReference>
<sequence>VETVGRELWIIFLEQAVDGTAETLAAMWRSNGRMEGTEFHIIGYTGSAFEDRFAVNLPRSSILVEAPSPLAEPVRRYNQLIDHPFRDGSRVFARDIYMRQINSPYSYNLWGFDMAPDRFGPKEESAMWADMGRLWSCVSGVNLLEIFLQMVRDPPILETVETHQITLSDFAMGWEPVSGKPYQQFVRDNASVWQEAWRNQFGENAVMRTDSRWDSMVRHLGYESVSVQYGVETCLRQVITTDDDLIKASQERLRDVDVIPDGRLTGRQLASLELARGIAHRLTGWTYGPVRGVHAAIIPPASDRVRTAGMYGRTTQEVFISSDQLEHGRTTVDTVIHEIAHHTSGAEDGEDTHNAEMTKIAGQVVEATAKGYFDEFLKDQKFVW</sequence>
<name>X1QV87_9ZZZZ</name>
<evidence type="ECO:0000313" key="1">
    <source>
        <dbReference type="EMBL" id="GAI72452.1"/>
    </source>
</evidence>
<organism evidence="1">
    <name type="scientific">marine sediment metagenome</name>
    <dbReference type="NCBI Taxonomy" id="412755"/>
    <lineage>
        <taxon>unclassified sequences</taxon>
        <taxon>metagenomes</taxon>
        <taxon>ecological metagenomes</taxon>
    </lineage>
</organism>
<dbReference type="AlphaFoldDB" id="X1QV87"/>
<proteinExistence type="predicted"/>
<comment type="caution">
    <text evidence="1">The sequence shown here is derived from an EMBL/GenBank/DDBJ whole genome shotgun (WGS) entry which is preliminary data.</text>
</comment>